<keyword evidence="3" id="KW-1185">Reference proteome</keyword>
<feature type="region of interest" description="Disordered" evidence="1">
    <location>
        <begin position="52"/>
        <end position="100"/>
    </location>
</feature>
<reference evidence="2" key="1">
    <citation type="submission" date="2020-05" db="EMBL/GenBank/DDBJ databases">
        <title>WGS assembly of Panicum virgatum.</title>
        <authorList>
            <person name="Lovell J.T."/>
            <person name="Jenkins J."/>
            <person name="Shu S."/>
            <person name="Juenger T.E."/>
            <person name="Schmutz J."/>
        </authorList>
    </citation>
    <scope>NUCLEOTIDE SEQUENCE</scope>
    <source>
        <strain evidence="2">AP13</strain>
    </source>
</reference>
<gene>
    <name evidence="2" type="ORF">PVAP13_3NG092860</name>
</gene>
<accession>A0A8T0UIU2</accession>
<comment type="caution">
    <text evidence="2">The sequence shown here is derived from an EMBL/GenBank/DDBJ whole genome shotgun (WGS) entry which is preliminary data.</text>
</comment>
<proteinExistence type="predicted"/>
<name>A0A8T0UIU2_PANVG</name>
<organism evidence="2 3">
    <name type="scientific">Panicum virgatum</name>
    <name type="common">Blackwell switchgrass</name>
    <dbReference type="NCBI Taxonomy" id="38727"/>
    <lineage>
        <taxon>Eukaryota</taxon>
        <taxon>Viridiplantae</taxon>
        <taxon>Streptophyta</taxon>
        <taxon>Embryophyta</taxon>
        <taxon>Tracheophyta</taxon>
        <taxon>Spermatophyta</taxon>
        <taxon>Magnoliopsida</taxon>
        <taxon>Liliopsida</taxon>
        <taxon>Poales</taxon>
        <taxon>Poaceae</taxon>
        <taxon>PACMAD clade</taxon>
        <taxon>Panicoideae</taxon>
        <taxon>Panicodae</taxon>
        <taxon>Paniceae</taxon>
        <taxon>Panicinae</taxon>
        <taxon>Panicum</taxon>
        <taxon>Panicum sect. Hiantes</taxon>
    </lineage>
</organism>
<dbReference type="AlphaFoldDB" id="A0A8T0UIU2"/>
<evidence type="ECO:0000313" key="3">
    <source>
        <dbReference type="Proteomes" id="UP000823388"/>
    </source>
</evidence>
<dbReference type="EMBL" id="CM029042">
    <property type="protein sequence ID" value="KAG2620419.1"/>
    <property type="molecule type" value="Genomic_DNA"/>
</dbReference>
<dbReference type="Proteomes" id="UP000823388">
    <property type="component" value="Chromosome 3N"/>
</dbReference>
<evidence type="ECO:0000256" key="1">
    <source>
        <dbReference type="SAM" id="MobiDB-lite"/>
    </source>
</evidence>
<protein>
    <submittedName>
        <fullName evidence="2">Uncharacterized protein</fullName>
    </submittedName>
</protein>
<evidence type="ECO:0000313" key="2">
    <source>
        <dbReference type="EMBL" id="KAG2620419.1"/>
    </source>
</evidence>
<sequence length="143" mass="14728">MCRKWGLGALGEWRSHQAALPHPLAGATPLTPPGAHQAARVQAGRASARCEVEGARGDTSVPDAAVRGRGSGSRRRAAAAPPPHAWDPVTGLRPRLRRRPPPAWDAARFRRRDAIGLGFAWGGWGSGLRGASGGAARPGGGGG</sequence>